<keyword evidence="2" id="KW-1185">Reference proteome</keyword>
<evidence type="ECO:0000313" key="1">
    <source>
        <dbReference type="EMBL" id="MBD7908567.1"/>
    </source>
</evidence>
<evidence type="ECO:0000313" key="2">
    <source>
        <dbReference type="Proteomes" id="UP000659496"/>
    </source>
</evidence>
<dbReference type="NCBIfam" id="NF038048">
    <property type="entry name" value="DIP1984_fam"/>
    <property type="match status" value="1"/>
</dbReference>
<dbReference type="RefSeq" id="WP_191689833.1">
    <property type="nucleotide sequence ID" value="NZ_JACSQY010000006.1"/>
</dbReference>
<proteinExistence type="predicted"/>
<dbReference type="Gene3D" id="6.10.320.10">
    <property type="match status" value="1"/>
</dbReference>
<dbReference type="Proteomes" id="UP000659496">
    <property type="component" value="Unassembled WGS sequence"/>
</dbReference>
<organism evidence="1 2">
    <name type="scientific">Sporosarcina gallistercoris</name>
    <dbReference type="NCBI Taxonomy" id="2762245"/>
    <lineage>
        <taxon>Bacteria</taxon>
        <taxon>Bacillati</taxon>
        <taxon>Bacillota</taxon>
        <taxon>Bacilli</taxon>
        <taxon>Bacillales</taxon>
        <taxon>Caryophanaceae</taxon>
        <taxon>Sporosarcina</taxon>
    </lineage>
</organism>
<gene>
    <name evidence="1" type="ORF">H9659_09510</name>
</gene>
<accession>A0ABR8PK54</accession>
<dbReference type="CDD" id="cd12208">
    <property type="entry name" value="DIP1984-like"/>
    <property type="match status" value="1"/>
</dbReference>
<name>A0ABR8PK54_9BACL</name>
<comment type="caution">
    <text evidence="1">The sequence shown here is derived from an EMBL/GenBank/DDBJ whole genome shotgun (WGS) entry which is preliminary data.</text>
</comment>
<reference evidence="1 2" key="1">
    <citation type="submission" date="2020-08" db="EMBL/GenBank/DDBJ databases">
        <title>A Genomic Blueprint of the Chicken Gut Microbiome.</title>
        <authorList>
            <person name="Gilroy R."/>
            <person name="Ravi A."/>
            <person name="Getino M."/>
            <person name="Pursley I."/>
            <person name="Horton D.L."/>
            <person name="Alikhan N.-F."/>
            <person name="Baker D."/>
            <person name="Gharbi K."/>
            <person name="Hall N."/>
            <person name="Watson M."/>
            <person name="Adriaenssens E.M."/>
            <person name="Foster-Nyarko E."/>
            <person name="Jarju S."/>
            <person name="Secka A."/>
            <person name="Antonio M."/>
            <person name="Oren A."/>
            <person name="Chaudhuri R."/>
            <person name="La Ragione R.M."/>
            <person name="Hildebrand F."/>
            <person name="Pallen M.J."/>
        </authorList>
    </citation>
    <scope>NUCLEOTIDE SEQUENCE [LARGE SCALE GENOMIC DNA]</scope>
    <source>
        <strain evidence="1 2">Sa3CUA8</strain>
    </source>
</reference>
<protein>
    <submittedName>
        <fullName evidence="1">DIP1984 family protein</fullName>
    </submittedName>
</protein>
<dbReference type="Pfam" id="PF20935">
    <property type="entry name" value="DUF6847"/>
    <property type="match status" value="1"/>
</dbReference>
<sequence>MKLAEALIARADYQKRIEQLKKRIHMNLKIQEGDEPSEDPNEMLSELAEIRQELTSLIKKINRTNCEIRFDDERTLADALTERDQLVDQRSLLSKVVDEASQQVGRYSQSEIRIVSTVNVKAIQKQVDHLSKAYREMDTKIQGMNWNIDLLD</sequence>
<dbReference type="EMBL" id="JACSQY010000006">
    <property type="protein sequence ID" value="MBD7908567.1"/>
    <property type="molecule type" value="Genomic_DNA"/>
</dbReference>
<dbReference type="InterPro" id="IPR047741">
    <property type="entry name" value="DIP1984-like"/>
</dbReference>